<dbReference type="PANTHER" id="PTHR12521">
    <property type="entry name" value="PROTEIN C6ORF130"/>
    <property type="match status" value="1"/>
</dbReference>
<protein>
    <recommendedName>
        <fullName evidence="2">Macro domain-containing protein</fullName>
    </recommendedName>
</protein>
<name>A0A2S7CZ54_9XANT</name>
<dbReference type="EMBL" id="MDEI01000019">
    <property type="protein sequence ID" value="PPU66851.1"/>
    <property type="molecule type" value="Genomic_DNA"/>
</dbReference>
<comment type="catalytic activity">
    <reaction evidence="1">
        <text>an N-(ADP-alpha-D-ribosyl)-thymidine in DNA + H2O = a thymidine in DNA + ADP-D-ribose</text>
        <dbReference type="Rhea" id="RHEA:71655"/>
        <dbReference type="Rhea" id="RHEA-COMP:13556"/>
        <dbReference type="Rhea" id="RHEA-COMP:18051"/>
        <dbReference type="ChEBI" id="CHEBI:15377"/>
        <dbReference type="ChEBI" id="CHEBI:57967"/>
        <dbReference type="ChEBI" id="CHEBI:137386"/>
        <dbReference type="ChEBI" id="CHEBI:191199"/>
    </reaction>
    <physiologicalReaction direction="left-to-right" evidence="1">
        <dbReference type="Rhea" id="RHEA:71656"/>
    </physiologicalReaction>
</comment>
<evidence type="ECO:0000256" key="1">
    <source>
        <dbReference type="ARBA" id="ARBA00035885"/>
    </source>
</evidence>
<dbReference type="PROSITE" id="PS51154">
    <property type="entry name" value="MACRO"/>
    <property type="match status" value="1"/>
</dbReference>
<keyword evidence="4" id="KW-1185">Reference proteome</keyword>
<feature type="domain" description="Macro" evidence="2">
    <location>
        <begin position="1"/>
        <end position="155"/>
    </location>
</feature>
<dbReference type="InterPro" id="IPR050892">
    <property type="entry name" value="ADP-ribose_metab_enzymes"/>
</dbReference>
<dbReference type="GO" id="GO:0140291">
    <property type="term" value="P:peptidyl-glutamate ADP-deribosylation"/>
    <property type="evidence" value="ECO:0007669"/>
    <property type="project" value="TreeGrafter"/>
</dbReference>
<organism evidence="3 4">
    <name type="scientific">Xanthomonas pisi</name>
    <dbReference type="NCBI Taxonomy" id="56457"/>
    <lineage>
        <taxon>Bacteria</taxon>
        <taxon>Pseudomonadati</taxon>
        <taxon>Pseudomonadota</taxon>
        <taxon>Gammaproteobacteria</taxon>
        <taxon>Lysobacterales</taxon>
        <taxon>Lysobacteraceae</taxon>
        <taxon>Xanthomonas</taxon>
    </lineage>
</organism>
<dbReference type="Proteomes" id="UP000238191">
    <property type="component" value="Unassembled WGS sequence"/>
</dbReference>
<sequence length="393" mass="44057">MIEFISGDFFDFDADIMINTVNCVGVMGAGVALAFKKRFPEMFDDYAEKCRSGIIRPGLPSVWLQKDMISKDIEIINFPTKNHWKNPSEYHYIDDGLEWLSKYLEDKSGKVVTLPALGCGHGGLDWDRVRSMIAEKLKNSPAHIYVFEPFDSVKAGNVKASESDYEQLLGSVGAGVVKYASDAYPEKLRIYTKKDVYYYPKQQNKFRYDFSVVCSSKPDLSEINAIRKFVDFCVLEKCSILFGGTAFEKKLALELSTQGLICGCFLPSGIYESIKKVSSSTRKEKPNLLSIGNPVVAFDKKEFMPSVFARMYLSEKVVFFASKLAWLEKYKSQLKRISVDAYYCVSEISSPEDIKAVLDIRAKGFDLDMPLTSVFADDIHKSEAAKGGGSNSA</sequence>
<comment type="caution">
    <text evidence="3">The sequence shown here is derived from an EMBL/GenBank/DDBJ whole genome shotgun (WGS) entry which is preliminary data.</text>
</comment>
<evidence type="ECO:0000313" key="4">
    <source>
        <dbReference type="Proteomes" id="UP000238191"/>
    </source>
</evidence>
<dbReference type="InterPro" id="IPR043472">
    <property type="entry name" value="Macro_dom-like"/>
</dbReference>
<dbReference type="PANTHER" id="PTHR12521:SF0">
    <property type="entry name" value="ADP-RIBOSE GLYCOHYDROLASE OARD1"/>
    <property type="match status" value="1"/>
</dbReference>
<dbReference type="SUPFAM" id="SSF52949">
    <property type="entry name" value="Macro domain-like"/>
    <property type="match status" value="1"/>
</dbReference>
<gene>
    <name evidence="3" type="ORF">XpiCFBP4643_18015</name>
</gene>
<dbReference type="Pfam" id="PF01661">
    <property type="entry name" value="Macro"/>
    <property type="match status" value="1"/>
</dbReference>
<accession>A0A2S7CZ54</accession>
<dbReference type="RefSeq" id="WP_046964125.1">
    <property type="nucleotide sequence ID" value="NZ_MDEI01000019.1"/>
</dbReference>
<dbReference type="Gene3D" id="3.40.220.10">
    <property type="entry name" value="Leucine Aminopeptidase, subunit E, domain 1"/>
    <property type="match status" value="1"/>
</dbReference>
<evidence type="ECO:0000259" key="2">
    <source>
        <dbReference type="PROSITE" id="PS51154"/>
    </source>
</evidence>
<proteinExistence type="predicted"/>
<dbReference type="AlphaFoldDB" id="A0A2S7CZ54"/>
<dbReference type="OrthoDB" id="9780211at2"/>
<reference evidence="4" key="1">
    <citation type="submission" date="2016-08" db="EMBL/GenBank/DDBJ databases">
        <authorList>
            <person name="Merda D."/>
            <person name="Briand M."/>
            <person name="Taghouti G."/>
            <person name="Carrere S."/>
            <person name="Gouzy J."/>
            <person name="Portier P."/>
            <person name="Jacques M.-A."/>
            <person name="Fischer-Le Saux M."/>
        </authorList>
    </citation>
    <scope>NUCLEOTIDE SEQUENCE [LARGE SCALE GENOMIC DNA]</scope>
    <source>
        <strain evidence="4">CFBP4643</strain>
    </source>
</reference>
<dbReference type="SMART" id="SM00506">
    <property type="entry name" value="A1pp"/>
    <property type="match status" value="1"/>
</dbReference>
<dbReference type="InterPro" id="IPR002589">
    <property type="entry name" value="Macro_dom"/>
</dbReference>
<dbReference type="CDD" id="cd02901">
    <property type="entry name" value="Macro_Poa1p-like"/>
    <property type="match status" value="1"/>
</dbReference>
<evidence type="ECO:0000313" key="3">
    <source>
        <dbReference type="EMBL" id="PPU66851.1"/>
    </source>
</evidence>